<name>A0ABU5EJ87_9PROT</name>
<evidence type="ECO:0000256" key="4">
    <source>
        <dbReference type="ARBA" id="ARBA00022764"/>
    </source>
</evidence>
<evidence type="ECO:0000313" key="7">
    <source>
        <dbReference type="EMBL" id="MDY0885455.1"/>
    </source>
</evidence>
<feature type="chain" id="PRO_5046826317" description="Putrescine-binding periplasmic protein" evidence="6">
    <location>
        <begin position="22"/>
        <end position="353"/>
    </location>
</feature>
<dbReference type="Pfam" id="PF13416">
    <property type="entry name" value="SBP_bac_8"/>
    <property type="match status" value="1"/>
</dbReference>
<organism evidence="7 8">
    <name type="scientific">Dongia soli</name>
    <dbReference type="NCBI Taxonomy" id="600628"/>
    <lineage>
        <taxon>Bacteria</taxon>
        <taxon>Pseudomonadati</taxon>
        <taxon>Pseudomonadota</taxon>
        <taxon>Alphaproteobacteria</taxon>
        <taxon>Rhodospirillales</taxon>
        <taxon>Dongiaceae</taxon>
        <taxon>Dongia</taxon>
    </lineage>
</organism>
<comment type="subcellular location">
    <subcellularLocation>
        <location evidence="1 5">Periplasm</location>
    </subcellularLocation>
</comment>
<dbReference type="PRINTS" id="PR00909">
    <property type="entry name" value="SPERMDNBNDNG"/>
</dbReference>
<keyword evidence="2 5" id="KW-0813">Transport</keyword>
<keyword evidence="8" id="KW-1185">Reference proteome</keyword>
<dbReference type="EMBL" id="JAXCLW010000010">
    <property type="protein sequence ID" value="MDY0885455.1"/>
    <property type="molecule type" value="Genomic_DNA"/>
</dbReference>
<dbReference type="PANTHER" id="PTHR30222:SF12">
    <property type="entry name" value="NORSPERMIDINE SENSOR"/>
    <property type="match status" value="1"/>
</dbReference>
<dbReference type="PIRSF" id="PIRSF019574">
    <property type="entry name" value="Periplasmic_polyamine_BP"/>
    <property type="match status" value="1"/>
</dbReference>
<comment type="similarity">
    <text evidence="5">Belongs to the bacterial solute-binding protein PotD/PotF family.</text>
</comment>
<evidence type="ECO:0000256" key="2">
    <source>
        <dbReference type="ARBA" id="ARBA00022448"/>
    </source>
</evidence>
<gene>
    <name evidence="7" type="ORF">SMD27_21625</name>
</gene>
<sequence>MKSWHRGLTGLLSMGTLFAVAASAGFIAEAQADSKELHLYNWTDYTSADMIKKFEKETGIKVTIDTYDSNETALAKLTSGASGYDLIVISNDFIPIFVKQNLLEQVDVGGMANFKNLDPKWQKRAWDPDAQYSVPWMWGTTSYSVDTAVYKGPTDSLKPLFDPPAEMRGKIGMFGSPSEVMSLALVYLGKSQCNENPADLKELNALLEKQKPFVKVYNSDGTVERQVAGETVMHEQWSGKAQATRMQKASVKYVYPKEGVVGWMDNVAVPKNAPNLDNAKKFLNFLMDPENIALEQSSTGYQSAVMGSNKYLSAELGSSPEFNPPADLKVVFAPSCGEKATRAYDRIWTKLRQ</sequence>
<reference evidence="7 8" key="1">
    <citation type="journal article" date="2016" name="Antonie Van Leeuwenhoek">
        <title>Dongia soli sp. nov., isolated from soil from Dokdo, Korea.</title>
        <authorList>
            <person name="Kim D.U."/>
            <person name="Lee H."/>
            <person name="Kim H."/>
            <person name="Kim S.G."/>
            <person name="Ka J.O."/>
        </authorList>
    </citation>
    <scope>NUCLEOTIDE SEQUENCE [LARGE SCALE GENOMIC DNA]</scope>
    <source>
        <strain evidence="7 8">D78</strain>
    </source>
</reference>
<evidence type="ECO:0000256" key="1">
    <source>
        <dbReference type="ARBA" id="ARBA00004418"/>
    </source>
</evidence>
<dbReference type="Gene3D" id="3.40.190.10">
    <property type="entry name" value="Periplasmic binding protein-like II"/>
    <property type="match status" value="2"/>
</dbReference>
<dbReference type="Proteomes" id="UP001279642">
    <property type="component" value="Unassembled WGS sequence"/>
</dbReference>
<evidence type="ECO:0000256" key="5">
    <source>
        <dbReference type="PIRNR" id="PIRNR019574"/>
    </source>
</evidence>
<evidence type="ECO:0000256" key="6">
    <source>
        <dbReference type="SAM" id="SignalP"/>
    </source>
</evidence>
<comment type="caution">
    <text evidence="7">The sequence shown here is derived from an EMBL/GenBank/DDBJ whole genome shotgun (WGS) entry which is preliminary data.</text>
</comment>
<dbReference type="RefSeq" id="WP_320510529.1">
    <property type="nucleotide sequence ID" value="NZ_JAXCLW010000010.1"/>
</dbReference>
<dbReference type="PANTHER" id="PTHR30222">
    <property type="entry name" value="SPERMIDINE/PUTRESCINE-BINDING PERIPLASMIC PROTEIN"/>
    <property type="match status" value="1"/>
</dbReference>
<proteinExistence type="inferred from homology"/>
<keyword evidence="4 5" id="KW-0574">Periplasm</keyword>
<evidence type="ECO:0000256" key="3">
    <source>
        <dbReference type="ARBA" id="ARBA00022729"/>
    </source>
</evidence>
<comment type="function">
    <text evidence="5">Required for the activity of the bacterial periplasmic transport system of putrescine.</text>
</comment>
<dbReference type="InterPro" id="IPR001188">
    <property type="entry name" value="Sperm_putr-bd"/>
</dbReference>
<evidence type="ECO:0000313" key="8">
    <source>
        <dbReference type="Proteomes" id="UP001279642"/>
    </source>
</evidence>
<protein>
    <recommendedName>
        <fullName evidence="5">Putrescine-binding periplasmic protein</fullName>
    </recommendedName>
</protein>
<dbReference type="InterPro" id="IPR006059">
    <property type="entry name" value="SBP"/>
</dbReference>
<accession>A0ABU5EJ87</accession>
<keyword evidence="3 6" id="KW-0732">Signal</keyword>
<feature type="signal peptide" evidence="6">
    <location>
        <begin position="1"/>
        <end position="21"/>
    </location>
</feature>
<dbReference type="SUPFAM" id="SSF53850">
    <property type="entry name" value="Periplasmic binding protein-like II"/>
    <property type="match status" value="1"/>
</dbReference>